<dbReference type="NCBIfam" id="NF000648">
    <property type="entry name" value="PRK00026.1"/>
    <property type="match status" value="1"/>
</dbReference>
<keyword evidence="11 15" id="KW-0819">tRNA processing</keyword>
<comment type="catalytic activity">
    <reaction evidence="14 15 17">
        <text>guanosine(37) in tRNA + S-adenosyl-L-methionine = N(1)-methylguanosine(37) in tRNA + S-adenosyl-L-homocysteine + H(+)</text>
        <dbReference type="Rhea" id="RHEA:36899"/>
        <dbReference type="Rhea" id="RHEA-COMP:10145"/>
        <dbReference type="Rhea" id="RHEA-COMP:10147"/>
        <dbReference type="ChEBI" id="CHEBI:15378"/>
        <dbReference type="ChEBI" id="CHEBI:57856"/>
        <dbReference type="ChEBI" id="CHEBI:59789"/>
        <dbReference type="ChEBI" id="CHEBI:73542"/>
        <dbReference type="ChEBI" id="CHEBI:74269"/>
        <dbReference type="EC" id="2.1.1.228"/>
    </reaction>
</comment>
<dbReference type="GO" id="GO:0002939">
    <property type="term" value="P:tRNA N1-guanine methylation"/>
    <property type="evidence" value="ECO:0007669"/>
    <property type="project" value="TreeGrafter"/>
</dbReference>
<comment type="function">
    <text evidence="1 15 17">Specifically methylates guanosine-37 in various tRNAs.</text>
</comment>
<evidence type="ECO:0000256" key="5">
    <source>
        <dbReference type="ARBA" id="ARBA00012807"/>
    </source>
</evidence>
<keyword evidence="8 15" id="KW-0489">Methyltransferase</keyword>
<evidence type="ECO:0000256" key="11">
    <source>
        <dbReference type="ARBA" id="ARBA00022694"/>
    </source>
</evidence>
<dbReference type="FunFam" id="3.40.1280.10:FF:000001">
    <property type="entry name" value="tRNA (guanine-N(1)-)-methyltransferase"/>
    <property type="match status" value="1"/>
</dbReference>
<dbReference type="SUPFAM" id="SSF75217">
    <property type="entry name" value="alpha/beta knot"/>
    <property type="match status" value="1"/>
</dbReference>
<dbReference type="PANTHER" id="PTHR46417:SF1">
    <property type="entry name" value="TRNA (GUANINE-N(1)-)-METHYLTRANSFERASE"/>
    <property type="match status" value="1"/>
</dbReference>
<dbReference type="InterPro" id="IPR016009">
    <property type="entry name" value="tRNA_MeTrfase_TRMD/TRM10"/>
</dbReference>
<evidence type="ECO:0000256" key="1">
    <source>
        <dbReference type="ARBA" id="ARBA00002634"/>
    </source>
</evidence>
<dbReference type="Gene3D" id="1.10.1270.20">
    <property type="entry name" value="tRNA(m1g37)methyltransferase, domain 2"/>
    <property type="match status" value="1"/>
</dbReference>
<evidence type="ECO:0000256" key="2">
    <source>
        <dbReference type="ARBA" id="ARBA00004496"/>
    </source>
</evidence>
<evidence type="ECO:0000259" key="18">
    <source>
        <dbReference type="Pfam" id="PF01746"/>
    </source>
</evidence>
<evidence type="ECO:0000256" key="17">
    <source>
        <dbReference type="RuleBase" id="RU003464"/>
    </source>
</evidence>
<dbReference type="InterPro" id="IPR023148">
    <property type="entry name" value="tRNA_m1G_MeTrfase_C_sf"/>
</dbReference>
<evidence type="ECO:0000256" key="15">
    <source>
        <dbReference type="HAMAP-Rule" id="MF_00605"/>
    </source>
</evidence>
<evidence type="ECO:0000313" key="20">
    <source>
        <dbReference type="Proteomes" id="UP000177610"/>
    </source>
</evidence>
<dbReference type="Proteomes" id="UP000177610">
    <property type="component" value="Unassembled WGS sequence"/>
</dbReference>
<evidence type="ECO:0000256" key="6">
    <source>
        <dbReference type="ARBA" id="ARBA00014679"/>
    </source>
</evidence>
<evidence type="ECO:0000256" key="8">
    <source>
        <dbReference type="ARBA" id="ARBA00022603"/>
    </source>
</evidence>
<dbReference type="GO" id="GO:0005829">
    <property type="term" value="C:cytosol"/>
    <property type="evidence" value="ECO:0007669"/>
    <property type="project" value="TreeGrafter"/>
</dbReference>
<keyword evidence="9 15" id="KW-0808">Transferase</keyword>
<sequence>MKFIILTLFPEAFESYLNVSLLKRALAKKFIKIELKNLRDFGVGAHKVVDLRPYGGGAGMVLRVDIIDRALRAIKAKQKGKKSKVILLTPQGKVFNQKLAKQLSKVDTLILVCGRYEGFDERIRDLVDYEISIGDYVLTGGEIPALAVLDTVARLVPGVVGKAESLVSESFSESAGRRILEYPQYTRPENYKGKRVPKVLLTGNHAKINEWRQKEALKRTKKRRPDLLRGLR</sequence>
<evidence type="ECO:0000256" key="12">
    <source>
        <dbReference type="ARBA" id="ARBA00029736"/>
    </source>
</evidence>
<evidence type="ECO:0000313" key="19">
    <source>
        <dbReference type="EMBL" id="OGE74020.1"/>
    </source>
</evidence>
<proteinExistence type="inferred from homology"/>
<evidence type="ECO:0000256" key="13">
    <source>
        <dbReference type="ARBA" id="ARBA00033392"/>
    </source>
</evidence>
<dbReference type="Gene3D" id="3.40.1280.10">
    <property type="match status" value="1"/>
</dbReference>
<dbReference type="EMBL" id="MFEH01000003">
    <property type="protein sequence ID" value="OGE74020.1"/>
    <property type="molecule type" value="Genomic_DNA"/>
</dbReference>
<dbReference type="InterPro" id="IPR029028">
    <property type="entry name" value="Alpha/beta_knot_MTases"/>
</dbReference>
<dbReference type="HAMAP" id="MF_00605">
    <property type="entry name" value="TrmD"/>
    <property type="match status" value="1"/>
</dbReference>
<dbReference type="EC" id="2.1.1.228" evidence="5 15"/>
<evidence type="ECO:0000256" key="7">
    <source>
        <dbReference type="ARBA" id="ARBA00022490"/>
    </source>
</evidence>
<keyword evidence="10 15" id="KW-0949">S-adenosyl-L-methionine</keyword>
<dbReference type="STRING" id="1817821.A2717_00630"/>
<evidence type="ECO:0000256" key="14">
    <source>
        <dbReference type="ARBA" id="ARBA00047783"/>
    </source>
</evidence>
<dbReference type="InterPro" id="IPR002649">
    <property type="entry name" value="tRNA_m1G_MeTrfase_TrmD"/>
</dbReference>
<dbReference type="CDD" id="cd18080">
    <property type="entry name" value="TrmD-like"/>
    <property type="match status" value="1"/>
</dbReference>
<feature type="binding site" evidence="15 16">
    <location>
        <begin position="133"/>
        <end position="138"/>
    </location>
    <ligand>
        <name>S-adenosyl-L-methionine</name>
        <dbReference type="ChEBI" id="CHEBI:59789"/>
    </ligand>
</feature>
<evidence type="ECO:0000256" key="3">
    <source>
        <dbReference type="ARBA" id="ARBA00007630"/>
    </source>
</evidence>
<evidence type="ECO:0000256" key="9">
    <source>
        <dbReference type="ARBA" id="ARBA00022679"/>
    </source>
</evidence>
<dbReference type="InterPro" id="IPR029026">
    <property type="entry name" value="tRNA_m1G_MTases_N"/>
</dbReference>
<dbReference type="PIRSF" id="PIRSF000386">
    <property type="entry name" value="tRNA_mtase"/>
    <property type="match status" value="1"/>
</dbReference>
<comment type="caution">
    <text evidence="19">The sequence shown here is derived from an EMBL/GenBank/DDBJ whole genome shotgun (WGS) entry which is preliminary data.</text>
</comment>
<feature type="domain" description="tRNA methyltransferase TRMD/TRM10-type" evidence="18">
    <location>
        <begin position="1"/>
        <end position="228"/>
    </location>
</feature>
<dbReference type="PANTHER" id="PTHR46417">
    <property type="entry name" value="TRNA (GUANINE-N(1)-)-METHYLTRANSFERASE"/>
    <property type="match status" value="1"/>
</dbReference>
<reference evidence="19 20" key="1">
    <citation type="journal article" date="2016" name="Nat. Commun.">
        <title>Thousands of microbial genomes shed light on interconnected biogeochemical processes in an aquifer system.</title>
        <authorList>
            <person name="Anantharaman K."/>
            <person name="Brown C.T."/>
            <person name="Hug L.A."/>
            <person name="Sharon I."/>
            <person name="Castelle C.J."/>
            <person name="Probst A.J."/>
            <person name="Thomas B.C."/>
            <person name="Singh A."/>
            <person name="Wilkins M.J."/>
            <person name="Karaoz U."/>
            <person name="Brodie E.L."/>
            <person name="Williams K.H."/>
            <person name="Hubbard S.S."/>
            <person name="Banfield J.F."/>
        </authorList>
    </citation>
    <scope>NUCLEOTIDE SEQUENCE [LARGE SCALE GENOMIC DNA]</scope>
</reference>
<evidence type="ECO:0000256" key="4">
    <source>
        <dbReference type="ARBA" id="ARBA00011738"/>
    </source>
</evidence>
<comment type="similarity">
    <text evidence="3 15 17">Belongs to the RNA methyltransferase TrmD family.</text>
</comment>
<evidence type="ECO:0000256" key="10">
    <source>
        <dbReference type="ARBA" id="ARBA00022691"/>
    </source>
</evidence>
<comment type="subcellular location">
    <subcellularLocation>
        <location evidence="2 15 17">Cytoplasm</location>
    </subcellularLocation>
</comment>
<feature type="binding site" evidence="15 16">
    <location>
        <position position="114"/>
    </location>
    <ligand>
        <name>S-adenosyl-L-methionine</name>
        <dbReference type="ChEBI" id="CHEBI:59789"/>
    </ligand>
</feature>
<organism evidence="19 20">
    <name type="scientific">Candidatus Doudnabacteria bacterium RIFCSPHIGHO2_01_FULL_41_86</name>
    <dbReference type="NCBI Taxonomy" id="1817821"/>
    <lineage>
        <taxon>Bacteria</taxon>
        <taxon>Candidatus Doudnaibacteriota</taxon>
    </lineage>
</organism>
<evidence type="ECO:0000256" key="16">
    <source>
        <dbReference type="PIRSR" id="PIRSR000386-1"/>
    </source>
</evidence>
<gene>
    <name evidence="15" type="primary">trmD</name>
    <name evidence="19" type="ORF">A2717_00630</name>
</gene>
<keyword evidence="7 15" id="KW-0963">Cytoplasm</keyword>
<dbReference type="AlphaFoldDB" id="A0A1F5N9A2"/>
<name>A0A1F5N9A2_9BACT</name>
<dbReference type="Pfam" id="PF01746">
    <property type="entry name" value="tRNA_m1G_MT"/>
    <property type="match status" value="1"/>
</dbReference>
<comment type="subunit">
    <text evidence="4 15 17">Homodimer.</text>
</comment>
<protein>
    <recommendedName>
        <fullName evidence="6 15">tRNA (guanine-N(1)-)-methyltransferase</fullName>
        <ecNumber evidence="5 15">2.1.1.228</ecNumber>
    </recommendedName>
    <alternativeName>
        <fullName evidence="12 15">M1G-methyltransferase</fullName>
    </alternativeName>
    <alternativeName>
        <fullName evidence="13 15">tRNA [GM37] methyltransferase</fullName>
    </alternativeName>
</protein>
<dbReference type="NCBIfam" id="TIGR00088">
    <property type="entry name" value="trmD"/>
    <property type="match status" value="1"/>
</dbReference>
<accession>A0A1F5N9A2</accession>
<dbReference type="GO" id="GO:0052906">
    <property type="term" value="F:tRNA (guanine(37)-N1)-methyltransferase activity"/>
    <property type="evidence" value="ECO:0007669"/>
    <property type="project" value="UniProtKB-UniRule"/>
</dbReference>